<organism evidence="2 3">
    <name type="scientific">Lacimicrobium alkaliphilum</name>
    <dbReference type="NCBI Taxonomy" id="1526571"/>
    <lineage>
        <taxon>Bacteria</taxon>
        <taxon>Pseudomonadati</taxon>
        <taxon>Pseudomonadota</taxon>
        <taxon>Gammaproteobacteria</taxon>
        <taxon>Alteromonadales</taxon>
        <taxon>Alteromonadaceae</taxon>
        <taxon>Lacimicrobium</taxon>
    </lineage>
</organism>
<keyword evidence="1" id="KW-0812">Transmembrane</keyword>
<evidence type="ECO:0000313" key="3">
    <source>
        <dbReference type="Proteomes" id="UP000068447"/>
    </source>
</evidence>
<proteinExistence type="predicted"/>
<name>A0A0U2PFR1_9ALTE</name>
<feature type="transmembrane region" description="Helical" evidence="1">
    <location>
        <begin position="115"/>
        <end position="136"/>
    </location>
</feature>
<keyword evidence="3" id="KW-1185">Reference proteome</keyword>
<reference evidence="2 3" key="1">
    <citation type="submission" date="2015-12" db="EMBL/GenBank/DDBJ databases">
        <title>Complete genome of Lacimicrobium alkaliphilum KCTC 32984.</title>
        <authorList>
            <person name="Kim S.-G."/>
            <person name="Lee Y.-J."/>
        </authorList>
    </citation>
    <scope>NUCLEOTIDE SEQUENCE [LARGE SCALE GENOMIC DNA]</scope>
    <source>
        <strain evidence="2 3">YelD216</strain>
    </source>
</reference>
<keyword evidence="1" id="KW-0472">Membrane</keyword>
<accession>A0A0U2PFR1</accession>
<gene>
    <name evidence="2" type="ORF">AT746_08040</name>
</gene>
<dbReference type="EMBL" id="CP013650">
    <property type="protein sequence ID" value="ALS98205.1"/>
    <property type="molecule type" value="Genomic_DNA"/>
</dbReference>
<dbReference type="Proteomes" id="UP000068447">
    <property type="component" value="Chromosome"/>
</dbReference>
<keyword evidence="1" id="KW-1133">Transmembrane helix</keyword>
<dbReference type="RefSeq" id="WP_062478841.1">
    <property type="nucleotide sequence ID" value="NZ_CP013650.1"/>
</dbReference>
<dbReference type="KEGG" id="lal:AT746_08040"/>
<dbReference type="OrthoDB" id="6380937at2"/>
<dbReference type="AlphaFoldDB" id="A0A0U2PFR1"/>
<protein>
    <submittedName>
        <fullName evidence="2">Uncharacterized protein</fullName>
    </submittedName>
</protein>
<sequence length="253" mass="28553">MLQLVAAIPGILNAVGKVSELFSKGKEAVQQISGHPSVSSTPEELRTEIQQLPVDQQNRWAEIMAREVDKYVAQNERLAMEIGLIDQSLTEKLSQDAASQIAVMRMTTRPWAVRWMVYYVLFPFFLVMVDLIQHLIVTWLPFLKRWIEPFNAFEYVFGVMRFPQNADPGAMDAIVRLFAEGHGPTTFAGKLYVESMPWVVGIIISYMGLREIGKIRGVADKAPEGQFAPHSVVKDSLTQGVSLVADIRNWFKK</sequence>
<dbReference type="STRING" id="1526571.AT746_08040"/>
<evidence type="ECO:0000313" key="2">
    <source>
        <dbReference type="EMBL" id="ALS98205.1"/>
    </source>
</evidence>
<evidence type="ECO:0000256" key="1">
    <source>
        <dbReference type="SAM" id="Phobius"/>
    </source>
</evidence>